<dbReference type="AlphaFoldDB" id="A0A7M5XC54"/>
<dbReference type="Proteomes" id="UP000594262">
    <property type="component" value="Unplaced"/>
</dbReference>
<dbReference type="SUPFAM" id="SSF56854">
    <property type="entry name" value="Bcl-2 inhibitors of programmed cell death"/>
    <property type="match status" value="1"/>
</dbReference>
<name>A0A7M5XC54_9CNID</name>
<reference evidence="2" key="1">
    <citation type="submission" date="2021-01" db="UniProtKB">
        <authorList>
            <consortium name="EnsemblMetazoa"/>
        </authorList>
    </citation>
    <scope>IDENTIFICATION</scope>
</reference>
<evidence type="ECO:0000313" key="3">
    <source>
        <dbReference type="Proteomes" id="UP000594262"/>
    </source>
</evidence>
<dbReference type="InterPro" id="IPR036834">
    <property type="entry name" value="Bcl-2-like_sf"/>
</dbReference>
<organism evidence="2 3">
    <name type="scientific">Clytia hemisphaerica</name>
    <dbReference type="NCBI Taxonomy" id="252671"/>
    <lineage>
        <taxon>Eukaryota</taxon>
        <taxon>Metazoa</taxon>
        <taxon>Cnidaria</taxon>
        <taxon>Hydrozoa</taxon>
        <taxon>Hydroidolina</taxon>
        <taxon>Leptothecata</taxon>
        <taxon>Obeliida</taxon>
        <taxon>Clytiidae</taxon>
        <taxon>Clytia</taxon>
    </lineage>
</organism>
<keyword evidence="1" id="KW-0053">Apoptosis</keyword>
<sequence length="158" mass="18299">MDNQNVIFEAEFDGFAQRFMMEFSTEKSGFQSGESANQFNQLMNEAFGTIKDSDNKIIKNLVKQLDFQSVSDEESERVIPASMENIVIRVGNPKCNMNWGRILYYYKFVEQIMNGPFQIMSDHSKDVLFRTSTKCLEKILVENHDWINANGGWKKTVD</sequence>
<dbReference type="GO" id="GO:0006915">
    <property type="term" value="P:apoptotic process"/>
    <property type="evidence" value="ECO:0007669"/>
    <property type="project" value="UniProtKB-KW"/>
</dbReference>
<dbReference type="PROSITE" id="PS50062">
    <property type="entry name" value="BCL2_FAMILY"/>
    <property type="match status" value="1"/>
</dbReference>
<dbReference type="GO" id="GO:0042981">
    <property type="term" value="P:regulation of apoptotic process"/>
    <property type="evidence" value="ECO:0007669"/>
    <property type="project" value="InterPro"/>
</dbReference>
<protein>
    <submittedName>
        <fullName evidence="2">Uncharacterized protein</fullName>
    </submittedName>
</protein>
<dbReference type="EnsemblMetazoa" id="CLYHEMT020782.1">
    <property type="protein sequence ID" value="CLYHEMP020782.1"/>
    <property type="gene ID" value="CLYHEMG020782"/>
</dbReference>
<evidence type="ECO:0000313" key="2">
    <source>
        <dbReference type="EnsemblMetazoa" id="CLYHEMP020782.1"/>
    </source>
</evidence>
<dbReference type="Gene3D" id="1.10.437.10">
    <property type="entry name" value="Blc2-like"/>
    <property type="match status" value="1"/>
</dbReference>
<evidence type="ECO:0000256" key="1">
    <source>
        <dbReference type="ARBA" id="ARBA00022703"/>
    </source>
</evidence>
<proteinExistence type="predicted"/>
<keyword evidence="3" id="KW-1185">Reference proteome</keyword>
<dbReference type="InterPro" id="IPR002475">
    <property type="entry name" value="Bcl2-like"/>
</dbReference>
<accession>A0A7M5XC54</accession>